<evidence type="ECO:0000313" key="2">
    <source>
        <dbReference type="Proteomes" id="UP001281147"/>
    </source>
</evidence>
<dbReference type="EMBL" id="JAUTXU010000067">
    <property type="protein sequence ID" value="KAK3712802.1"/>
    <property type="molecule type" value="Genomic_DNA"/>
</dbReference>
<protein>
    <submittedName>
        <fullName evidence="1">Uncharacterized protein</fullName>
    </submittedName>
</protein>
<proteinExistence type="predicted"/>
<gene>
    <name evidence="1" type="ORF">LTR37_008893</name>
</gene>
<keyword evidence="2" id="KW-1185">Reference proteome</keyword>
<name>A0ACC3NA02_9PEZI</name>
<accession>A0ACC3NA02</accession>
<organism evidence="1 2">
    <name type="scientific">Vermiconidia calcicola</name>
    <dbReference type="NCBI Taxonomy" id="1690605"/>
    <lineage>
        <taxon>Eukaryota</taxon>
        <taxon>Fungi</taxon>
        <taxon>Dikarya</taxon>
        <taxon>Ascomycota</taxon>
        <taxon>Pezizomycotina</taxon>
        <taxon>Dothideomycetes</taxon>
        <taxon>Dothideomycetidae</taxon>
        <taxon>Mycosphaerellales</taxon>
        <taxon>Extremaceae</taxon>
        <taxon>Vermiconidia</taxon>
    </lineage>
</organism>
<comment type="caution">
    <text evidence="1">The sequence shown here is derived from an EMBL/GenBank/DDBJ whole genome shotgun (WGS) entry which is preliminary data.</text>
</comment>
<sequence>MSSPPSPLGPPQEFPPSTLSGAASSIASRTAAVVSLAPGFSDPRPVPSFVPPQYYAGYVPYPPPPFSVPTGTTHGPSTSTLGIGQHRPTATTPPLTVTSGTSEVGLATTRTGRKSKAHVASACINCKRAHLSCDVQRPCARCVASGKQDTCYDVQHKKRGRPRLREEGEPTAQRMMPEQSPRAEVFPTVGPSPSRSLAGTRHRRTESLRSLRSQASDASSGSTLPTPGLASHSAMQPPPSTQQPRPSSSGLSPAETPTAYLDLDFVLIRANRPFLEIMCGGQDVRGRHLQEIAAPADGETFQTIRNRLRAEREAREPAYMPPILQTGQDPLHGVSEADVDRLSQTFADQTYTWTRRQLGARNETFPVRVRLAKAAIYFVAVTLPSFRPMVPQRPPGPQVAQFAVPAPLRTPEGSQSQRVSAVHSAPPTPHYSFSIPGGGRPSEYAPVMPLAAAQTYPPPNPGMQYPPYQTYQPFQQPSFSMTQRLPVAEPPTDTTPFTPRSAPRTVERPPGAAMQLPPLARTPAPRPGPSGASPAEISPQQAVSSEEEDDEGQGLRSPRKRRRVGIHDVLQR</sequence>
<evidence type="ECO:0000313" key="1">
    <source>
        <dbReference type="EMBL" id="KAK3712802.1"/>
    </source>
</evidence>
<dbReference type="Proteomes" id="UP001281147">
    <property type="component" value="Unassembled WGS sequence"/>
</dbReference>
<reference evidence="1" key="1">
    <citation type="submission" date="2023-07" db="EMBL/GenBank/DDBJ databases">
        <title>Black Yeasts Isolated from many extreme environments.</title>
        <authorList>
            <person name="Coleine C."/>
            <person name="Stajich J.E."/>
            <person name="Selbmann L."/>
        </authorList>
    </citation>
    <scope>NUCLEOTIDE SEQUENCE</scope>
    <source>
        <strain evidence="1">CCFEE 5714</strain>
    </source>
</reference>